<keyword evidence="3" id="KW-1185">Reference proteome</keyword>
<feature type="region of interest" description="Disordered" evidence="1">
    <location>
        <begin position="1"/>
        <end position="27"/>
    </location>
</feature>
<name>A0ABP8DRC7_9ACTN</name>
<dbReference type="Proteomes" id="UP001500620">
    <property type="component" value="Unassembled WGS sequence"/>
</dbReference>
<evidence type="ECO:0000313" key="3">
    <source>
        <dbReference type="Proteomes" id="UP001500620"/>
    </source>
</evidence>
<protein>
    <submittedName>
        <fullName evidence="2">Uncharacterized protein</fullName>
    </submittedName>
</protein>
<proteinExistence type="predicted"/>
<feature type="compositionally biased region" description="Polar residues" evidence="1">
    <location>
        <begin position="1"/>
        <end position="13"/>
    </location>
</feature>
<organism evidence="2 3">
    <name type="scientific">Dactylosporangium darangshiense</name>
    <dbReference type="NCBI Taxonomy" id="579108"/>
    <lineage>
        <taxon>Bacteria</taxon>
        <taxon>Bacillati</taxon>
        <taxon>Actinomycetota</taxon>
        <taxon>Actinomycetes</taxon>
        <taxon>Micromonosporales</taxon>
        <taxon>Micromonosporaceae</taxon>
        <taxon>Dactylosporangium</taxon>
    </lineage>
</organism>
<accession>A0ABP8DRC7</accession>
<evidence type="ECO:0000313" key="2">
    <source>
        <dbReference type="EMBL" id="GAA4261947.1"/>
    </source>
</evidence>
<evidence type="ECO:0000256" key="1">
    <source>
        <dbReference type="SAM" id="MobiDB-lite"/>
    </source>
</evidence>
<dbReference type="EMBL" id="BAABAT010000048">
    <property type="protein sequence ID" value="GAA4261947.1"/>
    <property type="molecule type" value="Genomic_DNA"/>
</dbReference>
<dbReference type="RefSeq" id="WP_345139162.1">
    <property type="nucleotide sequence ID" value="NZ_BAABAT010000048.1"/>
</dbReference>
<gene>
    <name evidence="2" type="ORF">GCM10022255_096710</name>
</gene>
<reference evidence="3" key="1">
    <citation type="journal article" date="2019" name="Int. J. Syst. Evol. Microbiol.">
        <title>The Global Catalogue of Microorganisms (GCM) 10K type strain sequencing project: providing services to taxonomists for standard genome sequencing and annotation.</title>
        <authorList>
            <consortium name="The Broad Institute Genomics Platform"/>
            <consortium name="The Broad Institute Genome Sequencing Center for Infectious Disease"/>
            <person name="Wu L."/>
            <person name="Ma J."/>
        </authorList>
    </citation>
    <scope>NUCLEOTIDE SEQUENCE [LARGE SCALE GENOMIC DNA]</scope>
    <source>
        <strain evidence="3">JCM 17441</strain>
    </source>
</reference>
<sequence length="66" mass="6854">MSNRADYQGSPISGVNIDPPTGTVEVGQTPTLRVTGSYEGRAGAVFYIHVESVYGSGGAALAYTCR</sequence>
<comment type="caution">
    <text evidence="2">The sequence shown here is derived from an EMBL/GenBank/DDBJ whole genome shotgun (WGS) entry which is preliminary data.</text>
</comment>